<protein>
    <submittedName>
        <fullName evidence="1">Uncharacterized protein</fullName>
    </submittedName>
</protein>
<sequence>MINFKEDLKKDLNVFFNIKEFAQEHEIDGKTVIIVVNDDVIKGFNTTSQYNDYTEGVFLASKTIYAKKEDFNKKPIKGQRLRLDNKYYYVELVKELGEIYEITLVANES</sequence>
<evidence type="ECO:0000313" key="1">
    <source>
        <dbReference type="EMBL" id="CCJ32886.1"/>
    </source>
</evidence>
<dbReference type="eggNOG" id="ENOG5033DB3">
    <property type="taxonomic scope" value="Bacteria"/>
</dbReference>
<dbReference type="OrthoDB" id="9802430at2"/>
<dbReference type="Proteomes" id="UP000007652">
    <property type="component" value="Unassembled WGS sequence"/>
</dbReference>
<reference evidence="1 2" key="1">
    <citation type="journal article" date="2011" name="J. Bacteriol.">
        <title>Draft genome sequence of Caloramator australicus strain RC3T, a thermoanaerobe from the Great Artesian Basin of Australia.</title>
        <authorList>
            <person name="Ogg C.D."/>
            <person name="Patel B.K.C."/>
        </authorList>
    </citation>
    <scope>NUCLEOTIDE SEQUENCE [LARGE SCALE GENOMIC DNA]</scope>
    <source>
        <strain evidence="1 2">RC3</strain>
    </source>
</reference>
<evidence type="ECO:0000313" key="2">
    <source>
        <dbReference type="Proteomes" id="UP000007652"/>
    </source>
</evidence>
<dbReference type="EMBL" id="CAKP01000036">
    <property type="protein sequence ID" value="CCJ32886.1"/>
    <property type="molecule type" value="Genomic_DNA"/>
</dbReference>
<dbReference type="AlphaFoldDB" id="I7J4Q7"/>
<comment type="caution">
    <text evidence="1">The sequence shown here is derived from an EMBL/GenBank/DDBJ whole genome shotgun (WGS) entry which is preliminary data.</text>
</comment>
<keyword evidence="2" id="KW-1185">Reference proteome</keyword>
<organism evidence="1 2">
    <name type="scientific">Caloramator australicus RC3</name>
    <dbReference type="NCBI Taxonomy" id="857293"/>
    <lineage>
        <taxon>Bacteria</taxon>
        <taxon>Bacillati</taxon>
        <taxon>Bacillota</taxon>
        <taxon>Clostridia</taxon>
        <taxon>Eubacteriales</taxon>
        <taxon>Clostridiaceae</taxon>
        <taxon>Caloramator</taxon>
    </lineage>
</organism>
<dbReference type="STRING" id="857293.CAAU_0802"/>
<accession>I7J4Q7</accession>
<proteinExistence type="predicted"/>
<dbReference type="RefSeq" id="WP_008908162.1">
    <property type="nucleotide sequence ID" value="NZ_CAKP01000036.1"/>
</dbReference>
<gene>
    <name evidence="1" type="ORF">CAAU_0802</name>
</gene>
<name>I7J4Q7_9CLOT</name>